<accession>W2SG36</accession>
<dbReference type="AlphaFoldDB" id="W2SG36"/>
<sequence>MGGENISLLQLQAQAMLATGLDNVIARATEFEIHAALVLLEHQNKKKDTSNVCRVIAMLRSSPDARKVANQLISRGKERGTEQTHTSSDGKAMETASHSRDSNTPIDEPPQTYDCAVTGGCCDSITMSGAVHLADKITRRGSSDHLVADARSLESLVDNMPLKILRRKDIAALNLFQDPAPSINQIPDEWQTTVWGVWRACVEQASFAEAGTDLSMLGALALRGGMSFKKGKVTYPEDLVPTVGEEAEEYDAEYWEALADQGYAMGEVWGSVFPDEQSDEVNGG</sequence>
<dbReference type="EMBL" id="KB822711">
    <property type="protein sequence ID" value="ETN46849.1"/>
    <property type="molecule type" value="Genomic_DNA"/>
</dbReference>
<dbReference type="eggNOG" id="ENOG502TJTU">
    <property type="taxonomic scope" value="Eukaryota"/>
</dbReference>
<keyword evidence="3" id="KW-1185">Reference proteome</keyword>
<protein>
    <submittedName>
        <fullName evidence="2">Uncharacterized protein</fullName>
    </submittedName>
</protein>
<dbReference type="GeneID" id="19968377"/>
<dbReference type="VEuPathDB" id="FungiDB:HMPREF1541_01038"/>
<organism evidence="2 3">
    <name type="scientific">Cyphellophora europaea (strain CBS 101466)</name>
    <name type="common">Phialophora europaea</name>
    <dbReference type="NCBI Taxonomy" id="1220924"/>
    <lineage>
        <taxon>Eukaryota</taxon>
        <taxon>Fungi</taxon>
        <taxon>Dikarya</taxon>
        <taxon>Ascomycota</taxon>
        <taxon>Pezizomycotina</taxon>
        <taxon>Eurotiomycetes</taxon>
        <taxon>Chaetothyriomycetidae</taxon>
        <taxon>Chaetothyriales</taxon>
        <taxon>Cyphellophoraceae</taxon>
        <taxon>Cyphellophora</taxon>
    </lineage>
</organism>
<evidence type="ECO:0000256" key="1">
    <source>
        <dbReference type="SAM" id="MobiDB-lite"/>
    </source>
</evidence>
<evidence type="ECO:0000313" key="2">
    <source>
        <dbReference type="EMBL" id="ETN46849.1"/>
    </source>
</evidence>
<dbReference type="RefSeq" id="XP_008711561.1">
    <property type="nucleotide sequence ID" value="XM_008713339.1"/>
</dbReference>
<dbReference type="Proteomes" id="UP000030752">
    <property type="component" value="Unassembled WGS sequence"/>
</dbReference>
<reference evidence="2 3" key="1">
    <citation type="submission" date="2013-03" db="EMBL/GenBank/DDBJ databases">
        <title>The Genome Sequence of Phialophora europaea CBS 101466.</title>
        <authorList>
            <consortium name="The Broad Institute Genomics Platform"/>
            <person name="Cuomo C."/>
            <person name="de Hoog S."/>
            <person name="Gorbushina A."/>
            <person name="Walker B."/>
            <person name="Young S.K."/>
            <person name="Zeng Q."/>
            <person name="Gargeya S."/>
            <person name="Fitzgerald M."/>
            <person name="Haas B."/>
            <person name="Abouelleil A."/>
            <person name="Allen A.W."/>
            <person name="Alvarado L."/>
            <person name="Arachchi H.M."/>
            <person name="Berlin A.M."/>
            <person name="Chapman S.B."/>
            <person name="Gainer-Dewar J."/>
            <person name="Goldberg J."/>
            <person name="Griggs A."/>
            <person name="Gujja S."/>
            <person name="Hansen M."/>
            <person name="Howarth C."/>
            <person name="Imamovic A."/>
            <person name="Ireland A."/>
            <person name="Larimer J."/>
            <person name="McCowan C."/>
            <person name="Murphy C."/>
            <person name="Pearson M."/>
            <person name="Poon T.W."/>
            <person name="Priest M."/>
            <person name="Roberts A."/>
            <person name="Saif S."/>
            <person name="Shea T."/>
            <person name="Sisk P."/>
            <person name="Sykes S."/>
            <person name="Wortman J."/>
            <person name="Nusbaum C."/>
            <person name="Birren B."/>
        </authorList>
    </citation>
    <scope>NUCLEOTIDE SEQUENCE [LARGE SCALE GENOMIC DNA]</scope>
    <source>
        <strain evidence="2 3">CBS 101466</strain>
    </source>
</reference>
<gene>
    <name evidence="2" type="ORF">HMPREF1541_01038</name>
</gene>
<dbReference type="InParanoid" id="W2SG36"/>
<proteinExistence type="predicted"/>
<name>W2SG36_CYPE1</name>
<feature type="region of interest" description="Disordered" evidence="1">
    <location>
        <begin position="73"/>
        <end position="110"/>
    </location>
</feature>
<dbReference type="HOGENOM" id="CLU_980116_0_0_1"/>
<evidence type="ECO:0000313" key="3">
    <source>
        <dbReference type="Proteomes" id="UP000030752"/>
    </source>
</evidence>